<keyword evidence="3 5" id="KW-0732">Signal</keyword>
<evidence type="ECO:0000259" key="6">
    <source>
        <dbReference type="Pfam" id="PF13609"/>
    </source>
</evidence>
<evidence type="ECO:0000313" key="7">
    <source>
        <dbReference type="EMBL" id="MET4756879.1"/>
    </source>
</evidence>
<dbReference type="InterPro" id="IPR001897">
    <property type="entry name" value="Porin_gammaproteobac"/>
</dbReference>
<name>A0ABV2SGH6_9GAMM</name>
<dbReference type="InterPro" id="IPR050298">
    <property type="entry name" value="Gram-neg_bact_OMP"/>
</dbReference>
<dbReference type="PRINTS" id="PR00183">
    <property type="entry name" value="ECOLIPORIN"/>
</dbReference>
<proteinExistence type="inferred from homology"/>
<evidence type="ECO:0000256" key="2">
    <source>
        <dbReference type="ARBA" id="ARBA00007539"/>
    </source>
</evidence>
<feature type="chain" id="PRO_5045099968" evidence="5">
    <location>
        <begin position="21"/>
        <end position="365"/>
    </location>
</feature>
<dbReference type="Pfam" id="PF13609">
    <property type="entry name" value="Porin_4"/>
    <property type="match status" value="1"/>
</dbReference>
<evidence type="ECO:0000313" key="8">
    <source>
        <dbReference type="Proteomes" id="UP001549366"/>
    </source>
</evidence>
<dbReference type="PANTHER" id="PTHR34501:SF2">
    <property type="entry name" value="OUTER MEMBRANE PORIN F-RELATED"/>
    <property type="match status" value="1"/>
</dbReference>
<sequence length="365" mass="39953">MQKKLLATVVASLVAGQAMALEVYNDDTTSLSIGGRVGLVAEKANGKKAEMNNDSARLNMKFAHKFDNGWTGHGVTEWGFRAQDEYKGGEKSDTFFNRLGFVGLSHDEMGSIHAGKNWSVMYDVSGWTDMYAIGGGNAMGIYNGRNGGDTDGSARADDVLQYRNSFGGLNVGAQYQLAGDTQFSETHGRTFKRNEGYGIALSYDLPMGLSLGATYSETKYKDEKGTDFAGQDKAKSTTFGVKFDNEMVYAAAMYGEFRNVTSVDSGLDQKSTGIELFAQLNLPQVMDGFAVYTGYNQLDADKAQKNKGKNSTTKTDAQFKEYALGAVYKTGPMQFAFEWATSRDKDVAGNKDKDDTYSIQARYYF</sequence>
<reference evidence="7 8" key="1">
    <citation type="submission" date="2024-06" db="EMBL/GenBank/DDBJ databases">
        <title>Genomic Encyclopedia of Type Strains, Phase V (KMG-V): Genome sequencing to study the core and pangenomes of soil and plant-associated prokaryotes.</title>
        <authorList>
            <person name="Whitman W."/>
        </authorList>
    </citation>
    <scope>NUCLEOTIDE SEQUENCE [LARGE SCALE GENOMIC DNA]</scope>
    <source>
        <strain evidence="7 8">NE40</strain>
    </source>
</reference>
<protein>
    <submittedName>
        <fullName evidence="7">Porin</fullName>
    </submittedName>
</protein>
<dbReference type="PANTHER" id="PTHR34501">
    <property type="entry name" value="PROTEIN YDDL-RELATED"/>
    <property type="match status" value="1"/>
</dbReference>
<feature type="domain" description="Porin" evidence="6">
    <location>
        <begin position="7"/>
        <end position="307"/>
    </location>
</feature>
<comment type="subcellular location">
    <subcellularLocation>
        <location evidence="1">Cell outer membrane</location>
        <topology evidence="1">Multi-pass membrane protein</topology>
    </subcellularLocation>
</comment>
<keyword evidence="8" id="KW-1185">Reference proteome</keyword>
<feature type="signal peptide" evidence="5">
    <location>
        <begin position="1"/>
        <end position="20"/>
    </location>
</feature>
<evidence type="ECO:0000256" key="3">
    <source>
        <dbReference type="ARBA" id="ARBA00022729"/>
    </source>
</evidence>
<comment type="similarity">
    <text evidence="2">Belongs to the Gram-negative porin family.</text>
</comment>
<keyword evidence="4" id="KW-0472">Membrane</keyword>
<dbReference type="RefSeq" id="WP_354011159.1">
    <property type="nucleotide sequence ID" value="NZ_JBEWTA010000001.1"/>
</dbReference>
<dbReference type="EMBL" id="JBEWTB010000002">
    <property type="protein sequence ID" value="MET4756879.1"/>
    <property type="molecule type" value="Genomic_DNA"/>
</dbReference>
<organism evidence="7 8">
    <name type="scientific">Endozoicomonas lisbonensis</name>
    <dbReference type="NCBI Taxonomy" id="3120522"/>
    <lineage>
        <taxon>Bacteria</taxon>
        <taxon>Pseudomonadati</taxon>
        <taxon>Pseudomonadota</taxon>
        <taxon>Gammaproteobacteria</taxon>
        <taxon>Oceanospirillales</taxon>
        <taxon>Endozoicomonadaceae</taxon>
        <taxon>Endozoicomonas</taxon>
    </lineage>
</organism>
<dbReference type="InterPro" id="IPR033900">
    <property type="entry name" value="Gram_neg_porin_domain"/>
</dbReference>
<gene>
    <name evidence="7" type="ORF">V5J35_002071</name>
</gene>
<dbReference type="SUPFAM" id="SSF56935">
    <property type="entry name" value="Porins"/>
    <property type="match status" value="1"/>
</dbReference>
<comment type="caution">
    <text evidence="7">The sequence shown here is derived from an EMBL/GenBank/DDBJ whole genome shotgun (WGS) entry which is preliminary data.</text>
</comment>
<evidence type="ECO:0000256" key="4">
    <source>
        <dbReference type="ARBA" id="ARBA00023136"/>
    </source>
</evidence>
<accession>A0ABV2SGH6</accession>
<dbReference type="CDD" id="cd00342">
    <property type="entry name" value="gram_neg_porins"/>
    <property type="match status" value="1"/>
</dbReference>
<evidence type="ECO:0000256" key="1">
    <source>
        <dbReference type="ARBA" id="ARBA00004571"/>
    </source>
</evidence>
<dbReference type="InterPro" id="IPR023614">
    <property type="entry name" value="Porin_dom_sf"/>
</dbReference>
<dbReference type="Proteomes" id="UP001549366">
    <property type="component" value="Unassembled WGS sequence"/>
</dbReference>
<evidence type="ECO:0000256" key="5">
    <source>
        <dbReference type="SAM" id="SignalP"/>
    </source>
</evidence>
<dbReference type="Gene3D" id="2.40.160.10">
    <property type="entry name" value="Porin"/>
    <property type="match status" value="1"/>
</dbReference>